<gene>
    <name evidence="1" type="ORF">GA0070216_13524</name>
</gene>
<dbReference type="Proteomes" id="UP000198797">
    <property type="component" value="Unassembled WGS sequence"/>
</dbReference>
<organism evidence="1 2">
    <name type="scientific">Micromonospora matsumotoense</name>
    <dbReference type="NCBI Taxonomy" id="121616"/>
    <lineage>
        <taxon>Bacteria</taxon>
        <taxon>Bacillati</taxon>
        <taxon>Actinomycetota</taxon>
        <taxon>Actinomycetes</taxon>
        <taxon>Micromonosporales</taxon>
        <taxon>Micromonosporaceae</taxon>
        <taxon>Micromonospora</taxon>
    </lineage>
</organism>
<reference evidence="2" key="1">
    <citation type="submission" date="2016-06" db="EMBL/GenBank/DDBJ databases">
        <authorList>
            <person name="Varghese N."/>
            <person name="Submissions Spin"/>
        </authorList>
    </citation>
    <scope>NUCLEOTIDE SEQUENCE [LARGE SCALE GENOMIC DNA]</scope>
    <source>
        <strain evidence="2">DSM 44100</strain>
    </source>
</reference>
<evidence type="ECO:0000313" key="1">
    <source>
        <dbReference type="EMBL" id="SCF49523.1"/>
    </source>
</evidence>
<protein>
    <recommendedName>
        <fullName evidence="3">Transposase DDE domain-containing protein</fullName>
    </recommendedName>
</protein>
<dbReference type="EMBL" id="FMCU01000035">
    <property type="protein sequence ID" value="SCF49523.1"/>
    <property type="molecule type" value="Genomic_DNA"/>
</dbReference>
<name>A0A1C5AWG7_9ACTN</name>
<dbReference type="RefSeq" id="WP_281190487.1">
    <property type="nucleotide sequence ID" value="NZ_FMCU01000035.1"/>
</dbReference>
<evidence type="ECO:0008006" key="3">
    <source>
        <dbReference type="Google" id="ProtNLM"/>
    </source>
</evidence>
<dbReference type="AlphaFoldDB" id="A0A1C5AWG7"/>
<proteinExistence type="predicted"/>
<evidence type="ECO:0000313" key="2">
    <source>
        <dbReference type="Proteomes" id="UP000198797"/>
    </source>
</evidence>
<sequence>MTSRETAYLTTSLPAGQARPADLGRWARSEWHIENRLHYV</sequence>
<keyword evidence="2" id="KW-1185">Reference proteome</keyword>
<accession>A0A1C5AWG7</accession>